<accession>A0A8S5V241</accession>
<organism evidence="1">
    <name type="scientific">Myoviridae sp. ctJ2i1</name>
    <dbReference type="NCBI Taxonomy" id="2825079"/>
    <lineage>
        <taxon>Viruses</taxon>
        <taxon>Duplodnaviria</taxon>
        <taxon>Heunggongvirae</taxon>
        <taxon>Uroviricota</taxon>
        <taxon>Caudoviricetes</taxon>
    </lineage>
</organism>
<sequence>MINKKVEKILHIFTEDMCYHDEIEPRSEPYLMLYNTDIIFDSPDCPHSHYYYYSYYIYVLMIKEGVLYEI</sequence>
<proteinExistence type="predicted"/>
<reference evidence="1" key="1">
    <citation type="journal article" date="2021" name="Proc. Natl. Acad. Sci. U.S.A.">
        <title>A Catalog of Tens of Thousands of Viruses from Human Metagenomes Reveals Hidden Associations with Chronic Diseases.</title>
        <authorList>
            <person name="Tisza M.J."/>
            <person name="Buck C.B."/>
        </authorList>
    </citation>
    <scope>NUCLEOTIDE SEQUENCE</scope>
    <source>
        <strain evidence="1">CtJ2i1</strain>
    </source>
</reference>
<dbReference type="EMBL" id="BK016182">
    <property type="protein sequence ID" value="DAG00785.1"/>
    <property type="molecule type" value="Genomic_DNA"/>
</dbReference>
<name>A0A8S5V241_9CAUD</name>
<evidence type="ECO:0000313" key="1">
    <source>
        <dbReference type="EMBL" id="DAG00785.1"/>
    </source>
</evidence>
<protein>
    <submittedName>
        <fullName evidence="1">Uncharacterized protein</fullName>
    </submittedName>
</protein>